<evidence type="ECO:0000256" key="3">
    <source>
        <dbReference type="SAM" id="MobiDB-lite"/>
    </source>
</evidence>
<sequence length="525" mass="59202">MAWLETRKIERALHKKGLQIKDALKKKREWLSSQLADPSQNLRLTGTAMSAHPDGELHCYHENEQNLTIWPGDQETRIDRFDCRASLDYLPSDIGQTAEKSEPDVDLDDLNFERYRDLVELQRAQVEDASFLQHLDCVWNEKLLKKRRSSRRIAEDEPPLPGEILDEDEVYQFLKIITDEQIKELDELGSDYGIASLYEKLKASKREDETREAKALALEEKKGDRGHKKKKNKALEYGAGKKRTSVGNSFTKDGDGSAAPFDFEEGRGDSFEEERTETEATPVRKTSTAGLPKSVQNSGVCSGHTCGLSTPTVAASSSAPAPAPATNAKLTPLQHLKQRARLALESQSKKDEIMKQSKEVHKQQQARWEREGAFSGPFGAYAPLSSADADSSKAPATIERHAEANNGRATDGPACRSRSSSAETERTGNANKLMSHPRKRSPSPQRRRSCSHSSHRQRSPSPKRRRISRGSRSGRSRSRSKERTRRSPSYDEKHKQRNSSPSNGFYTNHKKSRRYGRSRSRERHL</sequence>
<reference evidence="5 6" key="1">
    <citation type="journal article" date="2019" name="Sci. Rep.">
        <title>Comparative genomics of chytrid fungi reveal insights into the obligate biotrophic and pathogenic lifestyle of Synchytrium endobioticum.</title>
        <authorList>
            <person name="van de Vossenberg B.T.L.H."/>
            <person name="Warris S."/>
            <person name="Nguyen H.D.T."/>
            <person name="van Gent-Pelzer M.P.E."/>
            <person name="Joly D.L."/>
            <person name="van de Geest H.C."/>
            <person name="Bonants P.J.M."/>
            <person name="Smith D.S."/>
            <person name="Levesque C.A."/>
            <person name="van der Lee T.A.J."/>
        </authorList>
    </citation>
    <scope>NUCLEOTIDE SEQUENCE [LARGE SCALE GENOMIC DNA]</scope>
    <source>
        <strain evidence="5 6">MB42</strain>
    </source>
</reference>
<comment type="caution">
    <text evidence="5">The sequence shown here is derived from an EMBL/GenBank/DDBJ whole genome shotgun (WGS) entry which is preliminary data.</text>
</comment>
<organism evidence="5 6">
    <name type="scientific">Synchytrium endobioticum</name>
    <dbReference type="NCBI Taxonomy" id="286115"/>
    <lineage>
        <taxon>Eukaryota</taxon>
        <taxon>Fungi</taxon>
        <taxon>Fungi incertae sedis</taxon>
        <taxon>Chytridiomycota</taxon>
        <taxon>Chytridiomycota incertae sedis</taxon>
        <taxon>Chytridiomycetes</taxon>
        <taxon>Synchytriales</taxon>
        <taxon>Synchytriaceae</taxon>
        <taxon>Synchytrium</taxon>
    </lineage>
</organism>
<evidence type="ECO:0000259" key="4">
    <source>
        <dbReference type="SMART" id="SM01141"/>
    </source>
</evidence>
<evidence type="ECO:0000256" key="1">
    <source>
        <dbReference type="ARBA" id="ARBA00022664"/>
    </source>
</evidence>
<feature type="compositionally biased region" description="Polar residues" evidence="3">
    <location>
        <begin position="284"/>
        <end position="300"/>
    </location>
</feature>
<dbReference type="PANTHER" id="PTHR13161">
    <property type="entry name" value="SPLICING FACTOR SUPPRESSOR OF WHITE APRICOT"/>
    <property type="match status" value="1"/>
</dbReference>
<evidence type="ECO:0000313" key="6">
    <source>
        <dbReference type="Proteomes" id="UP000317494"/>
    </source>
</evidence>
<evidence type="ECO:0000313" key="5">
    <source>
        <dbReference type="EMBL" id="TPX44984.1"/>
    </source>
</evidence>
<dbReference type="GO" id="GO:0006397">
    <property type="term" value="P:mRNA processing"/>
    <property type="evidence" value="ECO:0007669"/>
    <property type="project" value="UniProtKB-KW"/>
</dbReference>
<keyword evidence="6" id="KW-1185">Reference proteome</keyword>
<dbReference type="GO" id="GO:0008380">
    <property type="term" value="P:RNA splicing"/>
    <property type="evidence" value="ECO:0007669"/>
    <property type="project" value="UniProtKB-KW"/>
</dbReference>
<dbReference type="PANTHER" id="PTHR13161:SF4">
    <property type="entry name" value="CLK4-ASSOCIATING SERINE_ARGININE RICH PROTEIN"/>
    <property type="match status" value="1"/>
</dbReference>
<proteinExistence type="predicted"/>
<dbReference type="Pfam" id="PF09750">
    <property type="entry name" value="DRY_EERY"/>
    <property type="match status" value="1"/>
</dbReference>
<dbReference type="InterPro" id="IPR019147">
    <property type="entry name" value="SWAP_N_domain"/>
</dbReference>
<feature type="region of interest" description="Disordered" evidence="3">
    <location>
        <begin position="217"/>
        <end position="525"/>
    </location>
</feature>
<protein>
    <recommendedName>
        <fullName evidence="4">Suppressor of white apricot N-terminal domain-containing protein</fullName>
    </recommendedName>
</protein>
<keyword evidence="2" id="KW-0508">mRNA splicing</keyword>
<name>A0A507D0J9_9FUNG</name>
<dbReference type="AlphaFoldDB" id="A0A507D0J9"/>
<gene>
    <name evidence="5" type="ORF">SeMB42_g04144</name>
</gene>
<feature type="compositionally biased region" description="Basic and acidic residues" evidence="3">
    <location>
        <begin position="347"/>
        <end position="372"/>
    </location>
</feature>
<feature type="compositionally biased region" description="Low complexity" evidence="3">
    <location>
        <begin position="380"/>
        <end position="396"/>
    </location>
</feature>
<feature type="domain" description="Suppressor of white apricot N-terminal" evidence="4">
    <location>
        <begin position="40"/>
        <end position="169"/>
    </location>
</feature>
<dbReference type="EMBL" id="QEAN01000162">
    <property type="protein sequence ID" value="TPX44984.1"/>
    <property type="molecule type" value="Genomic_DNA"/>
</dbReference>
<evidence type="ECO:0000256" key="2">
    <source>
        <dbReference type="ARBA" id="ARBA00023187"/>
    </source>
</evidence>
<accession>A0A507D0J9</accession>
<dbReference type="Proteomes" id="UP000317494">
    <property type="component" value="Unassembled WGS sequence"/>
</dbReference>
<feature type="compositionally biased region" description="Basic residues" evidence="3">
    <location>
        <begin position="435"/>
        <end position="486"/>
    </location>
</feature>
<dbReference type="SMART" id="SM01141">
    <property type="entry name" value="DRY_EERY"/>
    <property type="match status" value="1"/>
</dbReference>
<dbReference type="VEuPathDB" id="FungiDB:SeMB42_g04144"/>
<dbReference type="InterPro" id="IPR040397">
    <property type="entry name" value="SWAP"/>
</dbReference>
<feature type="compositionally biased region" description="Basic residues" evidence="3">
    <location>
        <begin position="508"/>
        <end position="525"/>
    </location>
</feature>
<keyword evidence="1" id="KW-0507">mRNA processing</keyword>
<feature type="compositionally biased region" description="Low complexity" evidence="3">
    <location>
        <begin position="309"/>
        <end position="326"/>
    </location>
</feature>